<evidence type="ECO:0000313" key="2">
    <source>
        <dbReference type="EMBL" id="OGZ78509.1"/>
    </source>
</evidence>
<dbReference type="EMBL" id="MHPJ01000019">
    <property type="protein sequence ID" value="OGZ78509.1"/>
    <property type="molecule type" value="Genomic_DNA"/>
</dbReference>
<feature type="region of interest" description="Disordered" evidence="1">
    <location>
        <begin position="1"/>
        <end position="28"/>
    </location>
</feature>
<sequence length="126" mass="14903">MGGENFRSNNAENKESSKQEQMSTEGTLKRLEELCSELAKKSGLILEDSKGNEVRFWDSEEGLRMQNEIDQVFDQFGEDPLFKRYIRHREPQQGKGLVLEEIKQDLIKDGYKRYKDRKNQKRKEDE</sequence>
<proteinExistence type="predicted"/>
<dbReference type="Proteomes" id="UP000178650">
    <property type="component" value="Unassembled WGS sequence"/>
</dbReference>
<accession>A0A1G2IUD6</accession>
<reference evidence="2 3" key="1">
    <citation type="journal article" date="2016" name="Nat. Commun.">
        <title>Thousands of microbial genomes shed light on interconnected biogeochemical processes in an aquifer system.</title>
        <authorList>
            <person name="Anantharaman K."/>
            <person name="Brown C.T."/>
            <person name="Hug L.A."/>
            <person name="Sharon I."/>
            <person name="Castelle C.J."/>
            <person name="Probst A.J."/>
            <person name="Thomas B.C."/>
            <person name="Singh A."/>
            <person name="Wilkins M.J."/>
            <person name="Karaoz U."/>
            <person name="Brodie E.L."/>
            <person name="Williams K.H."/>
            <person name="Hubbard S.S."/>
            <person name="Banfield J.F."/>
        </authorList>
    </citation>
    <scope>NUCLEOTIDE SEQUENCE [LARGE SCALE GENOMIC DNA]</scope>
</reference>
<gene>
    <name evidence="2" type="ORF">A2358_03120</name>
</gene>
<feature type="compositionally biased region" description="Polar residues" evidence="1">
    <location>
        <begin position="1"/>
        <end position="11"/>
    </location>
</feature>
<name>A0A1G2IUD6_9BACT</name>
<evidence type="ECO:0000256" key="1">
    <source>
        <dbReference type="SAM" id="MobiDB-lite"/>
    </source>
</evidence>
<organism evidence="2 3">
    <name type="scientific">Candidatus Staskawiczbacteria bacterium RIFOXYB1_FULL_37_44</name>
    <dbReference type="NCBI Taxonomy" id="1802223"/>
    <lineage>
        <taxon>Bacteria</taxon>
        <taxon>Candidatus Staskawicziibacteriota</taxon>
    </lineage>
</organism>
<comment type="caution">
    <text evidence="2">The sequence shown here is derived from an EMBL/GenBank/DDBJ whole genome shotgun (WGS) entry which is preliminary data.</text>
</comment>
<evidence type="ECO:0000313" key="3">
    <source>
        <dbReference type="Proteomes" id="UP000178650"/>
    </source>
</evidence>
<dbReference type="AlphaFoldDB" id="A0A1G2IUD6"/>
<protein>
    <submittedName>
        <fullName evidence="2">Uncharacterized protein</fullName>
    </submittedName>
</protein>